<dbReference type="InterPro" id="IPR021255">
    <property type="entry name" value="DUF2807"/>
</dbReference>
<name>A0A095V0N6_9FLAO</name>
<evidence type="ECO:0000256" key="1">
    <source>
        <dbReference type="SAM" id="MobiDB-lite"/>
    </source>
</evidence>
<evidence type="ECO:0000259" key="2">
    <source>
        <dbReference type="Pfam" id="PF10988"/>
    </source>
</evidence>
<comment type="caution">
    <text evidence="3">The sequence shown here is derived from an EMBL/GenBank/DDBJ whole genome shotgun (WGS) entry which is preliminary data.</text>
</comment>
<proteinExistence type="predicted"/>
<feature type="region of interest" description="Disordered" evidence="1">
    <location>
        <begin position="197"/>
        <end position="243"/>
    </location>
</feature>
<organism evidence="3 4">
    <name type="scientific">Flavobacterium aquatile LMG 4008 = ATCC 11947</name>
    <dbReference type="NCBI Taxonomy" id="1453498"/>
    <lineage>
        <taxon>Bacteria</taxon>
        <taxon>Pseudomonadati</taxon>
        <taxon>Bacteroidota</taxon>
        <taxon>Flavobacteriia</taxon>
        <taxon>Flavobacteriales</taxon>
        <taxon>Flavobacteriaceae</taxon>
        <taxon>Flavobacterium</taxon>
    </lineage>
</organism>
<sequence>MIKFIILCTKVIIVAVVALLFSSCKQVFEGIKGNGNVQTEQRKISEPFTKISVSRGLEVIVEQGDVVKVEVEADENLLKHITTKVENGTLVISSDENIYSAEKEVVRVTMPTIEGLETTSGSNLSSASALKGSKMYVKSSSGSEIDVTAEFDTISSESTSGSNITLSGKALKFTSASSSGSEIEAGNLLANEVVSQSTSGSSTNVNPRVSLNAKASSGSSIEYTNTPKTIVKEETSGGSVSSL</sequence>
<dbReference type="Pfam" id="PF10988">
    <property type="entry name" value="DUF2807"/>
    <property type="match status" value="1"/>
</dbReference>
<dbReference type="Proteomes" id="UP000029554">
    <property type="component" value="Unassembled WGS sequence"/>
</dbReference>
<accession>A0A095V0N6</accession>
<evidence type="ECO:0000313" key="4">
    <source>
        <dbReference type="Proteomes" id="UP000029554"/>
    </source>
</evidence>
<dbReference type="eggNOG" id="COG3595">
    <property type="taxonomic scope" value="Bacteria"/>
</dbReference>
<dbReference type="EMBL" id="JRHH01000003">
    <property type="protein sequence ID" value="KGD68415.1"/>
    <property type="molecule type" value="Genomic_DNA"/>
</dbReference>
<keyword evidence="4" id="KW-1185">Reference proteome</keyword>
<feature type="domain" description="Putative auto-transporter adhesin head GIN" evidence="2">
    <location>
        <begin position="47"/>
        <end position="227"/>
    </location>
</feature>
<dbReference type="STRING" id="1453498.LG45_09020"/>
<reference evidence="3 4" key="1">
    <citation type="submission" date="2014-09" db="EMBL/GenBank/DDBJ databases">
        <title>Whole Genome Shotgun of Flavobacterium aquatile LMG 4008.</title>
        <authorList>
            <person name="Gale A.N."/>
            <person name="Pipes S.E."/>
            <person name="Newman J.D."/>
        </authorList>
    </citation>
    <scope>NUCLEOTIDE SEQUENCE [LARGE SCALE GENOMIC DNA]</scope>
    <source>
        <strain evidence="3 4">LMG 4008</strain>
    </source>
</reference>
<dbReference type="PROSITE" id="PS51257">
    <property type="entry name" value="PROKAR_LIPOPROTEIN"/>
    <property type="match status" value="1"/>
</dbReference>
<dbReference type="OrthoDB" id="1422484at2"/>
<evidence type="ECO:0000313" key="3">
    <source>
        <dbReference type="EMBL" id="KGD68415.1"/>
    </source>
</evidence>
<dbReference type="RefSeq" id="WP_035126230.1">
    <property type="nucleotide sequence ID" value="NZ_JRHH01000003.1"/>
</dbReference>
<protein>
    <recommendedName>
        <fullName evidence="2">Putative auto-transporter adhesin head GIN domain-containing protein</fullName>
    </recommendedName>
</protein>
<feature type="compositionally biased region" description="Polar residues" evidence="1">
    <location>
        <begin position="197"/>
        <end position="228"/>
    </location>
</feature>
<gene>
    <name evidence="3" type="ORF">LG45_09020</name>
</gene>
<dbReference type="Gene3D" id="2.160.20.120">
    <property type="match status" value="1"/>
</dbReference>
<dbReference type="AlphaFoldDB" id="A0A095V0N6"/>